<protein>
    <submittedName>
        <fullName evidence="1">Phytanoyl-CoA dioxygenase family protein</fullName>
    </submittedName>
</protein>
<name>A0A6B0YTC3_9CHLR</name>
<accession>A0A6B0YTC3</accession>
<dbReference type="GO" id="GO:0016706">
    <property type="term" value="F:2-oxoglutarate-dependent dioxygenase activity"/>
    <property type="evidence" value="ECO:0007669"/>
    <property type="project" value="UniProtKB-ARBA"/>
</dbReference>
<dbReference type="PANTHER" id="PTHR40470">
    <property type="entry name" value="PHYTANOYL-COA DIOXYGENASE FAMILY PROTEIN (AFU_ORTHOLOGUE AFUA_2G15850)"/>
    <property type="match status" value="1"/>
</dbReference>
<keyword evidence="1" id="KW-0223">Dioxygenase</keyword>
<proteinExistence type="predicted"/>
<dbReference type="PANTHER" id="PTHR40470:SF1">
    <property type="entry name" value="PHYTANOYL-COA DIOXYGENASE FAMILY PROTEIN (AFU_ORTHOLOGUE AFUA_2G15850)"/>
    <property type="match status" value="1"/>
</dbReference>
<evidence type="ECO:0000313" key="1">
    <source>
        <dbReference type="EMBL" id="MXY94290.1"/>
    </source>
</evidence>
<dbReference type="Gene3D" id="2.60.120.620">
    <property type="entry name" value="q2cbj1_9rhob like domain"/>
    <property type="match status" value="1"/>
</dbReference>
<dbReference type="Pfam" id="PF05721">
    <property type="entry name" value="PhyH"/>
    <property type="match status" value="1"/>
</dbReference>
<keyword evidence="1" id="KW-0560">Oxidoreductase</keyword>
<sequence length="275" mass="31956">MTFQFEDWMVHEYHQQGFLIFRGIVPPSLLTDLRREADRARALAHELNGPQTQRIQPLDQYGDEIDLQPFRDYAELDVLRETVDRLLGPGYTHAHLDIMGLLVEPLERPWHCGWHRDGVVEVPAEDRDAEMESFMATVWNDLRYFNQVNCAIYADACTWYVPGSHLRQQDLPDEVESTGDPVMKEAPADWSDAEAEQFYFEHCRSMPGAVQVYLGPGDFMVYRNLAWHCGMYLPYQPRATIHDIIRHKGRNAWMEKWHKVKQAAQRRGTAPITAS</sequence>
<dbReference type="InterPro" id="IPR008775">
    <property type="entry name" value="Phytyl_CoA_dOase-like"/>
</dbReference>
<dbReference type="EMBL" id="VXRG01000106">
    <property type="protein sequence ID" value="MXY94290.1"/>
    <property type="molecule type" value="Genomic_DNA"/>
</dbReference>
<reference evidence="1" key="1">
    <citation type="submission" date="2019-09" db="EMBL/GenBank/DDBJ databases">
        <title>Characterisation of the sponge microbiome using genome-centric metagenomics.</title>
        <authorList>
            <person name="Engelberts J.P."/>
            <person name="Robbins S.J."/>
            <person name="De Goeij J.M."/>
            <person name="Aranda M."/>
            <person name="Bell S.C."/>
            <person name="Webster N.S."/>
        </authorList>
    </citation>
    <scope>NUCLEOTIDE SEQUENCE</scope>
    <source>
        <strain evidence="1">SB0664_bin_27</strain>
    </source>
</reference>
<comment type="caution">
    <text evidence="1">The sequence shown here is derived from an EMBL/GenBank/DDBJ whole genome shotgun (WGS) entry which is preliminary data.</text>
</comment>
<gene>
    <name evidence="1" type="ORF">F4Y42_12675</name>
</gene>
<organism evidence="1">
    <name type="scientific">Caldilineaceae bacterium SB0664_bin_27</name>
    <dbReference type="NCBI Taxonomy" id="2605260"/>
    <lineage>
        <taxon>Bacteria</taxon>
        <taxon>Bacillati</taxon>
        <taxon>Chloroflexota</taxon>
        <taxon>Caldilineae</taxon>
        <taxon>Caldilineales</taxon>
        <taxon>Caldilineaceae</taxon>
    </lineage>
</organism>
<dbReference type="SUPFAM" id="SSF51197">
    <property type="entry name" value="Clavaminate synthase-like"/>
    <property type="match status" value="1"/>
</dbReference>
<dbReference type="AlphaFoldDB" id="A0A6B0YTC3"/>